<keyword evidence="10" id="KW-0585">Phenylalanine catabolism</keyword>
<keyword evidence="6" id="KW-0378">Hydrolase</keyword>
<evidence type="ECO:0000259" key="14">
    <source>
        <dbReference type="Pfam" id="PF01557"/>
    </source>
</evidence>
<keyword evidence="17" id="KW-1185">Reference proteome</keyword>
<dbReference type="PANTHER" id="PTHR43069">
    <property type="entry name" value="FUMARYLACETOACETASE"/>
    <property type="match status" value="1"/>
</dbReference>
<dbReference type="PANTHER" id="PTHR43069:SF2">
    <property type="entry name" value="FUMARYLACETOACETASE"/>
    <property type="match status" value="1"/>
</dbReference>
<evidence type="ECO:0000313" key="16">
    <source>
        <dbReference type="EMBL" id="GHD28965.1"/>
    </source>
</evidence>
<evidence type="ECO:0000256" key="10">
    <source>
        <dbReference type="ARBA" id="ARBA00023232"/>
    </source>
</evidence>
<dbReference type="InterPro" id="IPR036663">
    <property type="entry name" value="Fumarylacetoacetase_C_sf"/>
</dbReference>
<feature type="binding site" evidence="12">
    <location>
        <position position="136"/>
    </location>
    <ligand>
        <name>substrate</name>
    </ligand>
</feature>
<dbReference type="GO" id="GO:0046872">
    <property type="term" value="F:metal ion binding"/>
    <property type="evidence" value="ECO:0007669"/>
    <property type="project" value="UniProtKB-KW"/>
</dbReference>
<sequence length="405" mass="43630">MPESWLDLEPDAEFGLATLPYGVFSTDAEGTDRRTGVAIGAHVLDLGAAAHAVGAPFADLVQGPSLDTLMGAGRPVWDQVRRALQTWLTDPAHEETVRPHLVERSSVRLHLPFTVADYVDFYASEHHASNVGRIFRPEQEPLTPNWKHLPIGYHGRAGTVVVSGTEVVRPSGQRKPPGADAPTFGASARLDIEAEVGFVVGTPSPLGEPVPVDSFAEHVFGVFLLNDWSSRDLQAWEYVPLGPFLGKSFATSVSPWIVPVAALEPARVEQPAQDPEPLPYLKGAEPWGLDLQLEVHLNGHRVARPPFSAMYWTAAQQLAHMTVNGACLRTGDVFASGTVSGPDPEQRGCLLELTWSGKDPITLPDGTERTFLEDGDEVTITATAPGAEGATVHFGQVHGRILPAR</sequence>
<feature type="binding site" evidence="12">
    <location>
        <position position="338"/>
    </location>
    <ligand>
        <name>substrate</name>
    </ligand>
</feature>
<organism evidence="16 17">
    <name type="scientific">Nocardiopsis kunsanensis</name>
    <dbReference type="NCBI Taxonomy" id="141693"/>
    <lineage>
        <taxon>Bacteria</taxon>
        <taxon>Bacillati</taxon>
        <taxon>Actinomycetota</taxon>
        <taxon>Actinomycetes</taxon>
        <taxon>Streptosporangiales</taxon>
        <taxon>Nocardiopsidaceae</taxon>
        <taxon>Nocardiopsis</taxon>
    </lineage>
</organism>
<dbReference type="InterPro" id="IPR005959">
    <property type="entry name" value="Fumarylacetoacetase"/>
</dbReference>
<evidence type="ECO:0000256" key="11">
    <source>
        <dbReference type="PIRSR" id="PIRSR605959-1"/>
    </source>
</evidence>
<dbReference type="EC" id="3.7.1.2" evidence="4"/>
<evidence type="ECO:0000256" key="3">
    <source>
        <dbReference type="ARBA" id="ARBA00004782"/>
    </source>
</evidence>
<feature type="binding site" evidence="13">
    <location>
        <position position="120"/>
    </location>
    <ligand>
        <name>Ca(2+)</name>
        <dbReference type="ChEBI" id="CHEBI:29108"/>
    </ligand>
</feature>
<feature type="binding site" evidence="12">
    <location>
        <position position="238"/>
    </location>
    <ligand>
        <name>substrate</name>
    </ligand>
</feature>
<comment type="cofactor">
    <cofactor evidence="2 13">
        <name>Mg(2+)</name>
        <dbReference type="ChEBI" id="CHEBI:18420"/>
    </cofactor>
</comment>
<dbReference type="RefSeq" id="WP_017577377.1">
    <property type="nucleotide sequence ID" value="NZ_BMXL01000015.1"/>
</dbReference>
<feature type="binding site" evidence="12">
    <location>
        <position position="122"/>
    </location>
    <ligand>
        <name>substrate</name>
    </ligand>
</feature>
<evidence type="ECO:0000256" key="6">
    <source>
        <dbReference type="ARBA" id="ARBA00022801"/>
    </source>
</evidence>
<dbReference type="InterPro" id="IPR011234">
    <property type="entry name" value="Fumarylacetoacetase-like_C"/>
</dbReference>
<dbReference type="EMBL" id="BMXL01000015">
    <property type="protein sequence ID" value="GHD28965.1"/>
    <property type="molecule type" value="Genomic_DNA"/>
</dbReference>
<dbReference type="AlphaFoldDB" id="A0A919CIP2"/>
<gene>
    <name evidence="16" type="ORF">GCM10007147_29320</name>
</gene>
<dbReference type="InterPro" id="IPR036462">
    <property type="entry name" value="Fumarylacetoacetase_N_sf"/>
</dbReference>
<dbReference type="Pfam" id="PF01557">
    <property type="entry name" value="FAA_hydrolase"/>
    <property type="match status" value="1"/>
</dbReference>
<feature type="binding site" evidence="13">
    <location>
        <position position="195"/>
    </location>
    <ligand>
        <name>Ca(2+)</name>
        <dbReference type="ChEBI" id="CHEBI:29108"/>
    </ligand>
</feature>
<dbReference type="SUPFAM" id="SSF56529">
    <property type="entry name" value="FAH"/>
    <property type="match status" value="1"/>
</dbReference>
<keyword evidence="8 13" id="KW-0460">Magnesium</keyword>
<evidence type="ECO:0000256" key="2">
    <source>
        <dbReference type="ARBA" id="ARBA00001946"/>
    </source>
</evidence>
<feature type="active site" description="Proton acceptor" evidence="11">
    <location>
        <position position="127"/>
    </location>
</feature>
<feature type="binding site" evidence="13">
    <location>
        <position position="227"/>
    </location>
    <ligand>
        <name>Mg(2+)</name>
        <dbReference type="ChEBI" id="CHEBI:18420"/>
    </ligand>
</feature>
<evidence type="ECO:0000256" key="8">
    <source>
        <dbReference type="ARBA" id="ARBA00022842"/>
    </source>
</evidence>
<dbReference type="InterPro" id="IPR015377">
    <property type="entry name" value="Fumarylacetoacetase_N"/>
</dbReference>
<dbReference type="Proteomes" id="UP000654947">
    <property type="component" value="Unassembled WGS sequence"/>
</dbReference>
<evidence type="ECO:0000313" key="17">
    <source>
        <dbReference type="Proteomes" id="UP000654947"/>
    </source>
</evidence>
<keyword evidence="9" id="KW-0828">Tyrosine catabolism</keyword>
<protein>
    <recommendedName>
        <fullName evidence="4">fumarylacetoacetase</fullName>
        <ecNumber evidence="4">3.7.1.2</ecNumber>
    </recommendedName>
</protein>
<dbReference type="Gene3D" id="2.30.30.230">
    <property type="entry name" value="Fumarylacetoacetase, N-terminal domain"/>
    <property type="match status" value="1"/>
</dbReference>
<dbReference type="SUPFAM" id="SSF63433">
    <property type="entry name" value="Fumarylacetoacetate hydrolase, FAH, N-terminal domain"/>
    <property type="match status" value="1"/>
</dbReference>
<evidence type="ECO:0000256" key="13">
    <source>
        <dbReference type="PIRSR" id="PIRSR605959-3"/>
    </source>
</evidence>
<feature type="binding site" evidence="13">
    <location>
        <position position="193"/>
    </location>
    <ligand>
        <name>Ca(2+)</name>
        <dbReference type="ChEBI" id="CHEBI:29108"/>
    </ligand>
</feature>
<name>A0A919CIP2_9ACTN</name>
<feature type="binding site" evidence="13">
    <location>
        <position position="251"/>
    </location>
    <ligand>
        <name>Mg(2+)</name>
        <dbReference type="ChEBI" id="CHEBI:18420"/>
    </ligand>
</feature>
<feature type="binding site" evidence="13">
    <location>
        <position position="247"/>
    </location>
    <ligand>
        <name>Mg(2+)</name>
        <dbReference type="ChEBI" id="CHEBI:18420"/>
    </ligand>
</feature>
<evidence type="ECO:0000256" key="5">
    <source>
        <dbReference type="ARBA" id="ARBA00022723"/>
    </source>
</evidence>
<feature type="binding site" evidence="12">
    <location>
        <position position="234"/>
    </location>
    <ligand>
        <name>substrate</name>
    </ligand>
</feature>
<dbReference type="GO" id="GO:0006572">
    <property type="term" value="P:L-tyrosine catabolic process"/>
    <property type="evidence" value="ECO:0007669"/>
    <property type="project" value="UniProtKB-KW"/>
</dbReference>
<dbReference type="GO" id="GO:1902000">
    <property type="term" value="P:homogentisate catabolic process"/>
    <property type="evidence" value="ECO:0007669"/>
    <property type="project" value="TreeGrafter"/>
</dbReference>
<dbReference type="Pfam" id="PF09298">
    <property type="entry name" value="FAA_hydrolase_N"/>
    <property type="match status" value="1"/>
</dbReference>
<evidence type="ECO:0000256" key="1">
    <source>
        <dbReference type="ARBA" id="ARBA00001913"/>
    </source>
</evidence>
<feature type="binding site" evidence="13">
    <location>
        <position position="227"/>
    </location>
    <ligand>
        <name>Ca(2+)</name>
        <dbReference type="ChEBI" id="CHEBI:29108"/>
    </ligand>
</feature>
<accession>A0A919CIP2</accession>
<dbReference type="FunFam" id="3.90.850.10:FF:000011">
    <property type="entry name" value="Fumarylacetoacetase"/>
    <property type="match status" value="1"/>
</dbReference>
<evidence type="ECO:0000256" key="7">
    <source>
        <dbReference type="ARBA" id="ARBA00022837"/>
    </source>
</evidence>
<evidence type="ECO:0000256" key="12">
    <source>
        <dbReference type="PIRSR" id="PIRSR605959-2"/>
    </source>
</evidence>
<evidence type="ECO:0000256" key="4">
    <source>
        <dbReference type="ARBA" id="ARBA00012094"/>
    </source>
</evidence>
<evidence type="ECO:0000256" key="9">
    <source>
        <dbReference type="ARBA" id="ARBA00022878"/>
    </source>
</evidence>
<dbReference type="GO" id="GO:0006559">
    <property type="term" value="P:L-phenylalanine catabolic process"/>
    <property type="evidence" value="ECO:0007669"/>
    <property type="project" value="UniProtKB-KW"/>
</dbReference>
<keyword evidence="5 13" id="KW-0479">Metal-binding</keyword>
<evidence type="ECO:0000259" key="15">
    <source>
        <dbReference type="Pfam" id="PF09298"/>
    </source>
</evidence>
<reference evidence="16 17" key="1">
    <citation type="journal article" date="2014" name="Int. J. Syst. Evol. Microbiol.">
        <title>Complete genome sequence of Corynebacterium casei LMG S-19264T (=DSM 44701T), isolated from a smear-ripened cheese.</title>
        <authorList>
            <consortium name="US DOE Joint Genome Institute (JGI-PGF)"/>
            <person name="Walter F."/>
            <person name="Albersmeier A."/>
            <person name="Kalinowski J."/>
            <person name="Ruckert C."/>
        </authorList>
    </citation>
    <scope>NUCLEOTIDE SEQUENCE [LARGE SCALE GENOMIC DNA]</scope>
    <source>
        <strain evidence="16 17">KCTC 19473</strain>
    </source>
</reference>
<dbReference type="NCBIfam" id="TIGR01266">
    <property type="entry name" value="fum_ac_acetase"/>
    <property type="match status" value="1"/>
</dbReference>
<comment type="pathway">
    <text evidence="3">Amino-acid degradation; L-phenylalanine degradation; acetoacetate and fumarate from L-phenylalanine: step 6/6.</text>
</comment>
<dbReference type="Gene3D" id="3.90.850.10">
    <property type="entry name" value="Fumarylacetoacetase-like, C-terminal domain"/>
    <property type="match status" value="1"/>
</dbReference>
<feature type="domain" description="Fumarylacetoacetase-like C-terminal" evidence="14">
    <location>
        <begin position="119"/>
        <end position="387"/>
    </location>
</feature>
<proteinExistence type="predicted"/>
<feature type="domain" description="Fumarylacetoacetase N-terminal" evidence="15">
    <location>
        <begin position="18"/>
        <end position="112"/>
    </location>
</feature>
<keyword evidence="7 13" id="KW-0106">Calcium</keyword>
<comment type="caution">
    <text evidence="16">The sequence shown here is derived from an EMBL/GenBank/DDBJ whole genome shotgun (WGS) entry which is preliminary data.</text>
</comment>
<comment type="cofactor">
    <cofactor evidence="1 13">
        <name>Ca(2+)</name>
        <dbReference type="ChEBI" id="CHEBI:29108"/>
    </cofactor>
</comment>
<dbReference type="GO" id="GO:0004334">
    <property type="term" value="F:fumarylacetoacetase activity"/>
    <property type="evidence" value="ECO:0007669"/>
    <property type="project" value="UniProtKB-EC"/>
</dbReference>